<gene>
    <name evidence="2" type="ORF">KC222_16655</name>
</gene>
<protein>
    <submittedName>
        <fullName evidence="2">Uncharacterized protein</fullName>
    </submittedName>
</protein>
<proteinExistence type="predicted"/>
<organism evidence="2 3">
    <name type="scientific">Cedecea davisae</name>
    <dbReference type="NCBI Taxonomy" id="158484"/>
    <lineage>
        <taxon>Bacteria</taxon>
        <taxon>Pseudomonadati</taxon>
        <taxon>Pseudomonadota</taxon>
        <taxon>Gammaproteobacteria</taxon>
        <taxon>Enterobacterales</taxon>
        <taxon>Enterobacteriaceae</taxon>
        <taxon>Cedecea</taxon>
    </lineage>
</organism>
<dbReference type="RefSeq" id="WP_216376595.1">
    <property type="nucleotide sequence ID" value="NZ_JAGRYT010000003.1"/>
</dbReference>
<feature type="compositionally biased region" description="Low complexity" evidence="1">
    <location>
        <begin position="281"/>
        <end position="292"/>
    </location>
</feature>
<reference evidence="2 3" key="1">
    <citation type="submission" date="2021-04" db="EMBL/GenBank/DDBJ databases">
        <authorList>
            <person name="Seiffert S.N."/>
        </authorList>
    </citation>
    <scope>NUCLEOTIDE SEQUENCE [LARGE SCALE GENOMIC DNA]</scope>
    <source>
        <strain evidence="2 3">1</strain>
    </source>
</reference>
<sequence>MPNAHISPPRNSHISYLSTFRPSGDHAIPTTEEPDTWFDAEDSIRVEETWFDASDTTCNGKNSPEQNADSLVPFTEDCRRSIQQLMTTLGNHEESKILSFCLSKLLPGVPANLAIAANSLYTAITERRNIDTAILQALGLASWCLADGNILTQSASYIRETVTDWLGETFVHQFLGDEENQSSSTVFTALTVTALVAKHWMSDQGAAQRGLLRLPASIANLFIRLIHCWNALGLMAGNNIPPNTTPLQISTFGVDAAEITVNPNDPSPGPETQVTLFSANSTSTSGTYATGTVQTRRPPTAPETTSSMRTFKTEITVAVSTESPGQTTGQLTYSQQNEGQFTSPIKMQNDKVMDMLQEKGVLEATVEGKINPISKEKMLSAAAEYLFNNKEKVADYDKKNKIIGQQHSGRGQPGE</sequence>
<evidence type="ECO:0000313" key="2">
    <source>
        <dbReference type="EMBL" id="MBU4683639.1"/>
    </source>
</evidence>
<feature type="compositionally biased region" description="Polar residues" evidence="1">
    <location>
        <begin position="293"/>
        <end position="306"/>
    </location>
</feature>
<dbReference type="Proteomes" id="UP000686327">
    <property type="component" value="Unassembled WGS sequence"/>
</dbReference>
<accession>A0ABS6DLG0</accession>
<evidence type="ECO:0000256" key="1">
    <source>
        <dbReference type="SAM" id="MobiDB-lite"/>
    </source>
</evidence>
<name>A0ABS6DLG0_9ENTR</name>
<keyword evidence="3" id="KW-1185">Reference proteome</keyword>
<feature type="region of interest" description="Disordered" evidence="1">
    <location>
        <begin position="281"/>
        <end position="306"/>
    </location>
</feature>
<comment type="caution">
    <text evidence="2">The sequence shown here is derived from an EMBL/GenBank/DDBJ whole genome shotgun (WGS) entry which is preliminary data.</text>
</comment>
<reference evidence="3" key="2">
    <citation type="submission" date="2023-07" db="EMBL/GenBank/DDBJ databases">
        <title>Cedecea davisae an AmpC producer and its therapeutic implications.</title>
        <authorList>
            <person name="Notter J."/>
        </authorList>
    </citation>
    <scope>NUCLEOTIDE SEQUENCE [LARGE SCALE GENOMIC DNA]</scope>
    <source>
        <strain evidence="3">1</strain>
    </source>
</reference>
<dbReference type="EMBL" id="JAGRYU010000030">
    <property type="protein sequence ID" value="MBU4683639.1"/>
    <property type="molecule type" value="Genomic_DNA"/>
</dbReference>
<evidence type="ECO:0000313" key="3">
    <source>
        <dbReference type="Proteomes" id="UP000686327"/>
    </source>
</evidence>